<keyword evidence="14" id="KW-1185">Reference proteome</keyword>
<dbReference type="InterPro" id="IPR050464">
    <property type="entry name" value="Zeta_carotene_desat/Oxidored"/>
</dbReference>
<dbReference type="InterPro" id="IPR002937">
    <property type="entry name" value="Amino_oxidase"/>
</dbReference>
<evidence type="ECO:0000313" key="13">
    <source>
        <dbReference type="EMBL" id="SIT71617.1"/>
    </source>
</evidence>
<dbReference type="GO" id="GO:0006783">
    <property type="term" value="P:heme biosynthetic process"/>
    <property type="evidence" value="ECO:0007669"/>
    <property type="project" value="UniProtKB-UniRule"/>
</dbReference>
<reference evidence="14" key="1">
    <citation type="submission" date="2017-01" db="EMBL/GenBank/DDBJ databases">
        <authorList>
            <person name="Varghese N."/>
            <person name="Submissions S."/>
        </authorList>
    </citation>
    <scope>NUCLEOTIDE SEQUENCE [LARGE SCALE GENOMIC DNA]</scope>
    <source>
        <strain evidence="14">MNA4</strain>
    </source>
</reference>
<dbReference type="Gene3D" id="3.90.660.20">
    <property type="entry name" value="Protoporphyrinogen oxidase, mitochondrial, domain 2"/>
    <property type="match status" value="1"/>
</dbReference>
<dbReference type="NCBIfam" id="TIGR00562">
    <property type="entry name" value="proto_IX_ox"/>
    <property type="match status" value="1"/>
</dbReference>
<dbReference type="OrthoDB" id="9805195at2"/>
<dbReference type="STRING" id="550447.SAMN05428946_0753"/>
<dbReference type="AlphaFoldDB" id="A0A1U7PJX8"/>
<evidence type="ECO:0000256" key="4">
    <source>
        <dbReference type="ARBA" id="ARBA00008310"/>
    </source>
</evidence>
<dbReference type="UniPathway" id="UPA00252"/>
<dbReference type="EC" id="1.3.3.15" evidence="5 11"/>
<keyword evidence="11" id="KW-0963">Cytoplasm</keyword>
<evidence type="ECO:0000313" key="14">
    <source>
        <dbReference type="Proteomes" id="UP000187550"/>
    </source>
</evidence>
<dbReference type="InterPro" id="IPR036188">
    <property type="entry name" value="FAD/NAD-bd_sf"/>
</dbReference>
<keyword evidence="7 11" id="KW-0285">Flavoprotein</keyword>
<evidence type="ECO:0000256" key="7">
    <source>
        <dbReference type="ARBA" id="ARBA00022630"/>
    </source>
</evidence>
<keyword evidence="8 11" id="KW-0274">FAD</keyword>
<comment type="subcellular location">
    <subcellularLocation>
        <location evidence="11">Cytoplasm</location>
    </subcellularLocation>
</comment>
<evidence type="ECO:0000256" key="6">
    <source>
        <dbReference type="ARBA" id="ARBA00019046"/>
    </source>
</evidence>
<comment type="function">
    <text evidence="11">Involved in coproporphyrin-dependent heme b biosynthesis. Catalyzes the oxidation of coproporphyrinogen III to coproporphyrin III.</text>
</comment>
<dbReference type="Proteomes" id="UP000187550">
    <property type="component" value="Unassembled WGS sequence"/>
</dbReference>
<sequence length="465" mass="50647">MKKVLVVGGGITGLSAAHRLQRLAAESAEDIKITLIESEDRLGGKIRTLQEDGFIMETGADSIVTRHEGIRTLVDELGLGDRIVHNATGISYLYRDGRLHAIPADTVFGIPMSEESLMNSTLISEEGKRAALKDFETSDHEFTRDSPVGAFLREFLGDELVERQVAPVLSGVYSGSIDSLTLGSTLPYLLEYKNGYGSIIKGLGANRAKFEAQSNKKFLSFDGGLSVLIDALEEAMPDVEFLKGTRAEHLQKTDAGYELETAGAGTLQADAVILALPDGQVRRILGEGAPEPLFGKFMNASILTMYLGYDLPDAELPADGTGFITAGDGQVVCNACTWTSRKWTHTSPDGRLLVRLFYKNSNPKFGDIKEMDRKSLIALARRDLEKTLGVTDEPVVVEVTPWYGLMPKYGLGHRAAVDELEHLLHRKYPGVRVAGAAFHGVGIGLCIEDGRGQAETVYKEFIKKQ</sequence>
<keyword evidence="10 11" id="KW-0350">Heme biosynthesis</keyword>
<evidence type="ECO:0000256" key="2">
    <source>
        <dbReference type="ARBA" id="ARBA00001974"/>
    </source>
</evidence>
<evidence type="ECO:0000256" key="5">
    <source>
        <dbReference type="ARBA" id="ARBA00012402"/>
    </source>
</evidence>
<protein>
    <recommendedName>
        <fullName evidence="6 11">Coproporphyrinogen III oxidase</fullName>
        <ecNumber evidence="5 11">1.3.3.15</ecNumber>
    </recommendedName>
</protein>
<comment type="pathway">
    <text evidence="3 11">Porphyrin-containing compound metabolism; protoheme biosynthesis.</text>
</comment>
<proteinExistence type="inferred from homology"/>
<dbReference type="PANTHER" id="PTHR42923">
    <property type="entry name" value="PROTOPORPHYRINOGEN OXIDASE"/>
    <property type="match status" value="1"/>
</dbReference>
<keyword evidence="9 11" id="KW-0560">Oxidoreductase</keyword>
<accession>A0A1U7PJX8</accession>
<organism evidence="13 14">
    <name type="scientific">Edaphobacillus lindanitolerans</name>
    <dbReference type="NCBI Taxonomy" id="550447"/>
    <lineage>
        <taxon>Bacteria</taxon>
        <taxon>Bacillati</taxon>
        <taxon>Bacillota</taxon>
        <taxon>Bacilli</taxon>
        <taxon>Bacillales</taxon>
        <taxon>Bacillaceae</taxon>
        <taxon>Edaphobacillus</taxon>
    </lineage>
</organism>
<evidence type="ECO:0000256" key="11">
    <source>
        <dbReference type="RuleBase" id="RU364052"/>
    </source>
</evidence>
<comment type="similarity">
    <text evidence="4 11">Belongs to the protoporphyrinogen/coproporphyrinogen oxidase family. Coproporphyrinogen III oxidase subfamily.</text>
</comment>
<evidence type="ECO:0000256" key="10">
    <source>
        <dbReference type="ARBA" id="ARBA00023133"/>
    </source>
</evidence>
<evidence type="ECO:0000256" key="3">
    <source>
        <dbReference type="ARBA" id="ARBA00004744"/>
    </source>
</evidence>
<evidence type="ECO:0000256" key="8">
    <source>
        <dbReference type="ARBA" id="ARBA00022827"/>
    </source>
</evidence>
<dbReference type="GO" id="GO:0004729">
    <property type="term" value="F:oxygen-dependent protoporphyrinogen oxidase activity"/>
    <property type="evidence" value="ECO:0007669"/>
    <property type="project" value="UniProtKB-UniRule"/>
</dbReference>
<name>A0A1U7PJX8_9BACI</name>
<dbReference type="Gene3D" id="1.10.3110.10">
    <property type="entry name" value="protoporphyrinogen ix oxidase, domain 3"/>
    <property type="match status" value="1"/>
</dbReference>
<dbReference type="EMBL" id="FTPL01000001">
    <property type="protein sequence ID" value="SIT71617.1"/>
    <property type="molecule type" value="Genomic_DNA"/>
</dbReference>
<dbReference type="PRINTS" id="PR00420">
    <property type="entry name" value="RNGMNOXGNASE"/>
</dbReference>
<comment type="catalytic activity">
    <reaction evidence="1">
        <text>coproporphyrinogen III + 3 O2 = coproporphyrin III + 3 H2O2</text>
        <dbReference type="Rhea" id="RHEA:43436"/>
        <dbReference type="ChEBI" id="CHEBI:15379"/>
        <dbReference type="ChEBI" id="CHEBI:16240"/>
        <dbReference type="ChEBI" id="CHEBI:57309"/>
        <dbReference type="ChEBI" id="CHEBI:131725"/>
        <dbReference type="EC" id="1.3.3.15"/>
    </reaction>
    <physiologicalReaction direction="left-to-right" evidence="1">
        <dbReference type="Rhea" id="RHEA:43437"/>
    </physiologicalReaction>
</comment>
<comment type="cofactor">
    <cofactor evidence="2 11">
        <name>FAD</name>
        <dbReference type="ChEBI" id="CHEBI:57692"/>
    </cofactor>
</comment>
<evidence type="ECO:0000256" key="9">
    <source>
        <dbReference type="ARBA" id="ARBA00023002"/>
    </source>
</evidence>
<dbReference type="Gene3D" id="3.50.50.60">
    <property type="entry name" value="FAD/NAD(P)-binding domain"/>
    <property type="match status" value="1"/>
</dbReference>
<feature type="domain" description="Amine oxidase" evidence="12">
    <location>
        <begin position="11"/>
        <end position="457"/>
    </location>
</feature>
<evidence type="ECO:0000259" key="12">
    <source>
        <dbReference type="Pfam" id="PF01593"/>
    </source>
</evidence>
<dbReference type="Pfam" id="PF01593">
    <property type="entry name" value="Amino_oxidase"/>
    <property type="match status" value="1"/>
</dbReference>
<evidence type="ECO:0000256" key="1">
    <source>
        <dbReference type="ARBA" id="ARBA00001755"/>
    </source>
</evidence>
<dbReference type="InterPro" id="IPR004572">
    <property type="entry name" value="Protoporphyrinogen_oxidase"/>
</dbReference>
<gene>
    <name evidence="13" type="ORF">SAMN05428946_0753</name>
</gene>
<dbReference type="SUPFAM" id="SSF51905">
    <property type="entry name" value="FAD/NAD(P)-binding domain"/>
    <property type="match status" value="1"/>
</dbReference>
<dbReference type="SUPFAM" id="SSF54373">
    <property type="entry name" value="FAD-linked reductases, C-terminal domain"/>
    <property type="match status" value="1"/>
</dbReference>
<dbReference type="PANTHER" id="PTHR42923:SF3">
    <property type="entry name" value="PROTOPORPHYRINOGEN OXIDASE"/>
    <property type="match status" value="1"/>
</dbReference>
<dbReference type="RefSeq" id="WP_076757004.1">
    <property type="nucleotide sequence ID" value="NZ_FTPL01000001.1"/>
</dbReference>
<dbReference type="GO" id="GO:0005737">
    <property type="term" value="C:cytoplasm"/>
    <property type="evidence" value="ECO:0007669"/>
    <property type="project" value="UniProtKB-SubCell"/>
</dbReference>